<name>D8QVQ3_SELML</name>
<dbReference type="AlphaFoldDB" id="D8QVQ3"/>
<dbReference type="HOGENOM" id="CLU_1121665_0_0_1"/>
<organism evidence="2">
    <name type="scientific">Selaginella moellendorffii</name>
    <name type="common">Spikemoss</name>
    <dbReference type="NCBI Taxonomy" id="88036"/>
    <lineage>
        <taxon>Eukaryota</taxon>
        <taxon>Viridiplantae</taxon>
        <taxon>Streptophyta</taxon>
        <taxon>Embryophyta</taxon>
        <taxon>Tracheophyta</taxon>
        <taxon>Lycopodiopsida</taxon>
        <taxon>Selaginellales</taxon>
        <taxon>Selaginellaceae</taxon>
        <taxon>Selaginella</taxon>
    </lineage>
</organism>
<dbReference type="KEGG" id="smo:SELMODRAFT_404557"/>
<gene>
    <name evidence="1" type="ORF">SELMODRAFT_404557</name>
</gene>
<dbReference type="Gramene" id="EFJ36099">
    <property type="protein sequence ID" value="EFJ36099"/>
    <property type="gene ID" value="SELMODRAFT_404557"/>
</dbReference>
<evidence type="ECO:0000313" key="2">
    <source>
        <dbReference type="Proteomes" id="UP000001514"/>
    </source>
</evidence>
<proteinExistence type="predicted"/>
<keyword evidence="2" id="KW-1185">Reference proteome</keyword>
<accession>D8QVQ3</accession>
<dbReference type="EMBL" id="GL377567">
    <property type="protein sequence ID" value="EFJ36099.1"/>
    <property type="molecule type" value="Genomic_DNA"/>
</dbReference>
<dbReference type="Proteomes" id="UP000001514">
    <property type="component" value="Unassembled WGS sequence"/>
</dbReference>
<sequence>MVPWIQYGDDRLCFPLTDSKLDLGESLSSVRGGTIIYADGKSVENIDEIRKWEGGEDRDGKFRNTALLLAEIFMPVVVYEDLTGNNASEDVVDGLVGDDRLWNELHGCQQTEPRRWAMEDRIRWKDANGHTIDKMFENGPFPVSCRNNQLAYWPGGIARSGSEGVEFYVWGDVSLVLCSLSFSRQKGGAAMSLEEDRIVLVQVLLQSMDEVKRFTQMVLPPKDAASYREVTVQGIEPPWKSGLARTTN</sequence>
<reference evidence="1 2" key="1">
    <citation type="journal article" date="2011" name="Science">
        <title>The Selaginella genome identifies genetic changes associated with the evolution of vascular plants.</title>
        <authorList>
            <person name="Banks J.A."/>
            <person name="Nishiyama T."/>
            <person name="Hasebe M."/>
            <person name="Bowman J.L."/>
            <person name="Gribskov M."/>
            <person name="dePamphilis C."/>
            <person name="Albert V.A."/>
            <person name="Aono N."/>
            <person name="Aoyama T."/>
            <person name="Ambrose B.A."/>
            <person name="Ashton N.W."/>
            <person name="Axtell M.J."/>
            <person name="Barker E."/>
            <person name="Barker M.S."/>
            <person name="Bennetzen J.L."/>
            <person name="Bonawitz N.D."/>
            <person name="Chapple C."/>
            <person name="Cheng C."/>
            <person name="Correa L.G."/>
            <person name="Dacre M."/>
            <person name="DeBarry J."/>
            <person name="Dreyer I."/>
            <person name="Elias M."/>
            <person name="Engstrom E.M."/>
            <person name="Estelle M."/>
            <person name="Feng L."/>
            <person name="Finet C."/>
            <person name="Floyd S.K."/>
            <person name="Frommer W.B."/>
            <person name="Fujita T."/>
            <person name="Gramzow L."/>
            <person name="Gutensohn M."/>
            <person name="Harholt J."/>
            <person name="Hattori M."/>
            <person name="Heyl A."/>
            <person name="Hirai T."/>
            <person name="Hiwatashi Y."/>
            <person name="Ishikawa M."/>
            <person name="Iwata M."/>
            <person name="Karol K.G."/>
            <person name="Koehler B."/>
            <person name="Kolukisaoglu U."/>
            <person name="Kubo M."/>
            <person name="Kurata T."/>
            <person name="Lalonde S."/>
            <person name="Li K."/>
            <person name="Li Y."/>
            <person name="Litt A."/>
            <person name="Lyons E."/>
            <person name="Manning G."/>
            <person name="Maruyama T."/>
            <person name="Michael T.P."/>
            <person name="Mikami K."/>
            <person name="Miyazaki S."/>
            <person name="Morinaga S."/>
            <person name="Murata T."/>
            <person name="Mueller-Roeber B."/>
            <person name="Nelson D.R."/>
            <person name="Obara M."/>
            <person name="Oguri Y."/>
            <person name="Olmstead R.G."/>
            <person name="Onodera N."/>
            <person name="Petersen B.L."/>
            <person name="Pils B."/>
            <person name="Prigge M."/>
            <person name="Rensing S.A."/>
            <person name="Riano-Pachon D.M."/>
            <person name="Roberts A.W."/>
            <person name="Sato Y."/>
            <person name="Scheller H.V."/>
            <person name="Schulz B."/>
            <person name="Schulz C."/>
            <person name="Shakirov E.V."/>
            <person name="Shibagaki N."/>
            <person name="Shinohara N."/>
            <person name="Shippen D.E."/>
            <person name="Soerensen I."/>
            <person name="Sotooka R."/>
            <person name="Sugimoto N."/>
            <person name="Sugita M."/>
            <person name="Sumikawa N."/>
            <person name="Tanurdzic M."/>
            <person name="Theissen G."/>
            <person name="Ulvskov P."/>
            <person name="Wakazuki S."/>
            <person name="Weng J.K."/>
            <person name="Willats W.W."/>
            <person name="Wipf D."/>
            <person name="Wolf P.G."/>
            <person name="Yang L."/>
            <person name="Zimmer A.D."/>
            <person name="Zhu Q."/>
            <person name="Mitros T."/>
            <person name="Hellsten U."/>
            <person name="Loque D."/>
            <person name="Otillar R."/>
            <person name="Salamov A."/>
            <person name="Schmutz J."/>
            <person name="Shapiro H."/>
            <person name="Lindquist E."/>
            <person name="Lucas S."/>
            <person name="Rokhsar D."/>
            <person name="Grigoriev I.V."/>
        </authorList>
    </citation>
    <scope>NUCLEOTIDE SEQUENCE [LARGE SCALE GENOMIC DNA]</scope>
</reference>
<protein>
    <submittedName>
        <fullName evidence="1">Uncharacterized protein</fullName>
    </submittedName>
</protein>
<dbReference type="InParanoid" id="D8QVQ3"/>
<evidence type="ECO:0000313" key="1">
    <source>
        <dbReference type="EMBL" id="EFJ36099.1"/>
    </source>
</evidence>